<keyword evidence="1" id="KW-0472">Membrane</keyword>
<reference evidence="2 3" key="1">
    <citation type="submission" date="2019-04" db="EMBL/GenBank/DDBJ databases">
        <title>Streptomyces oryziradicis sp. nov., a novel actinomycete isolated from rhizosphere soil of rice (Oryza sativa L.).</title>
        <authorList>
            <person name="Li C."/>
        </authorList>
    </citation>
    <scope>NUCLEOTIDE SEQUENCE [LARGE SCALE GENOMIC DNA]</scope>
    <source>
        <strain evidence="2 3">NEAU-C40</strain>
    </source>
</reference>
<gene>
    <name evidence="2" type="ORF">FCI23_04885</name>
</gene>
<dbReference type="OrthoDB" id="4559029at2"/>
<name>A0A4U0SVQ9_9ACTN</name>
<sequence length="141" mass="14377">MKTLRFAAGAAGVAAMALGAVFLTAPQVGKPLDVLWWLGGAVLLHDGVLVPVTLAAGALLPPRLRRSARGALVTAACLTAVALPVLLRPGPRANASVLPLDYGRNLLIALGAVTALTVAWHALRRLLRACRGALAGRDGPG</sequence>
<comment type="caution">
    <text evidence="2">The sequence shown here is derived from an EMBL/GenBank/DDBJ whole genome shotgun (WGS) entry which is preliminary data.</text>
</comment>
<keyword evidence="1" id="KW-0812">Transmembrane</keyword>
<evidence type="ECO:0000313" key="2">
    <source>
        <dbReference type="EMBL" id="TKA12711.1"/>
    </source>
</evidence>
<feature type="transmembrane region" description="Helical" evidence="1">
    <location>
        <begin position="35"/>
        <end position="60"/>
    </location>
</feature>
<accession>A0A4U0SVQ9</accession>
<proteinExistence type="predicted"/>
<keyword evidence="1" id="KW-1133">Transmembrane helix</keyword>
<protein>
    <submittedName>
        <fullName evidence="2">Uncharacterized protein</fullName>
    </submittedName>
</protein>
<dbReference type="EMBL" id="SUMC01000003">
    <property type="protein sequence ID" value="TKA12711.1"/>
    <property type="molecule type" value="Genomic_DNA"/>
</dbReference>
<organism evidence="2 3">
    <name type="scientific">Actinacidiphila oryziradicis</name>
    <dbReference type="NCBI Taxonomy" id="2571141"/>
    <lineage>
        <taxon>Bacteria</taxon>
        <taxon>Bacillati</taxon>
        <taxon>Actinomycetota</taxon>
        <taxon>Actinomycetes</taxon>
        <taxon>Kitasatosporales</taxon>
        <taxon>Streptomycetaceae</taxon>
        <taxon>Actinacidiphila</taxon>
    </lineage>
</organism>
<evidence type="ECO:0000313" key="3">
    <source>
        <dbReference type="Proteomes" id="UP000305778"/>
    </source>
</evidence>
<feature type="transmembrane region" description="Helical" evidence="1">
    <location>
        <begin position="106"/>
        <end position="123"/>
    </location>
</feature>
<dbReference type="AlphaFoldDB" id="A0A4U0SVQ9"/>
<evidence type="ECO:0000256" key="1">
    <source>
        <dbReference type="SAM" id="Phobius"/>
    </source>
</evidence>
<keyword evidence="3" id="KW-1185">Reference proteome</keyword>
<feature type="transmembrane region" description="Helical" evidence="1">
    <location>
        <begin position="67"/>
        <end position="86"/>
    </location>
</feature>
<dbReference type="Proteomes" id="UP000305778">
    <property type="component" value="Unassembled WGS sequence"/>
</dbReference>